<proteinExistence type="predicted"/>
<accession>A0A1H7F6L0</accession>
<dbReference type="SMART" id="SM00240">
    <property type="entry name" value="FHA"/>
    <property type="match status" value="1"/>
</dbReference>
<gene>
    <name evidence="3" type="ORF">SAMN05444515_10138</name>
</gene>
<name>A0A1H7F6L0_9GAMM</name>
<dbReference type="AlphaFoldDB" id="A0A1H7F6L0"/>
<reference evidence="4" key="1">
    <citation type="submission" date="2016-10" db="EMBL/GenBank/DDBJ databases">
        <authorList>
            <person name="Varghese N."/>
            <person name="Submissions S."/>
        </authorList>
    </citation>
    <scope>NUCLEOTIDE SEQUENCE [LARGE SCALE GENOMIC DNA]</scope>
    <source>
        <strain evidence="4">DSM 241</strain>
    </source>
</reference>
<keyword evidence="4" id="KW-1185">Reference proteome</keyword>
<feature type="compositionally biased region" description="Low complexity" evidence="1">
    <location>
        <begin position="124"/>
        <end position="145"/>
    </location>
</feature>
<dbReference type="EMBL" id="FOAA01000001">
    <property type="protein sequence ID" value="SEK18825.1"/>
    <property type="molecule type" value="Genomic_DNA"/>
</dbReference>
<feature type="region of interest" description="Disordered" evidence="1">
    <location>
        <begin position="106"/>
        <end position="145"/>
    </location>
</feature>
<evidence type="ECO:0000256" key="1">
    <source>
        <dbReference type="SAM" id="MobiDB-lite"/>
    </source>
</evidence>
<feature type="compositionally biased region" description="Acidic residues" evidence="1">
    <location>
        <begin position="106"/>
        <end position="115"/>
    </location>
</feature>
<dbReference type="CDD" id="cd00060">
    <property type="entry name" value="FHA"/>
    <property type="match status" value="2"/>
</dbReference>
<protein>
    <submittedName>
        <fullName evidence="3">FHA domain-containing protein</fullName>
    </submittedName>
</protein>
<dbReference type="InterPro" id="IPR050923">
    <property type="entry name" value="Cell_Proc_Reg/RNA_Proc"/>
</dbReference>
<sequence length="242" mass="26020">MAMKSLPRLIISTGNTLRGTVPLGSKPITIGRRPDNDIRLDNLAVSGYHAQLIPLLNDMILEDLNSTNGTLVNDLPIRKRVLLEGDRIAIGSHELLFTRIPPEDMTEEEAADPPDETLIVSPRTDTAASGGTGVGATRTPGRTPPTHGAYLQVLTGAQAGREWPLNKALTTIGSPGVQVAAISRRGDHFHITRIEGGSHPHPPRLNGEDLGSHARALQHQDVIEIAGVSMEFIDRSTLSPHH</sequence>
<dbReference type="Proteomes" id="UP000199256">
    <property type="component" value="Unassembled WGS sequence"/>
</dbReference>
<evidence type="ECO:0000313" key="3">
    <source>
        <dbReference type="EMBL" id="SEK18825.1"/>
    </source>
</evidence>
<dbReference type="STRING" id="1396821.SAMN05444515_10138"/>
<organism evidence="3 4">
    <name type="scientific">Ectothiorhodospira marina</name>
    <dbReference type="NCBI Taxonomy" id="1396821"/>
    <lineage>
        <taxon>Bacteria</taxon>
        <taxon>Pseudomonadati</taxon>
        <taxon>Pseudomonadota</taxon>
        <taxon>Gammaproteobacteria</taxon>
        <taxon>Chromatiales</taxon>
        <taxon>Ectothiorhodospiraceae</taxon>
        <taxon>Ectothiorhodospira</taxon>
    </lineage>
</organism>
<dbReference type="InterPro" id="IPR008984">
    <property type="entry name" value="SMAD_FHA_dom_sf"/>
</dbReference>
<dbReference type="PROSITE" id="PS50006">
    <property type="entry name" value="FHA_DOMAIN"/>
    <property type="match status" value="1"/>
</dbReference>
<dbReference type="InterPro" id="IPR000253">
    <property type="entry name" value="FHA_dom"/>
</dbReference>
<evidence type="ECO:0000259" key="2">
    <source>
        <dbReference type="PROSITE" id="PS50006"/>
    </source>
</evidence>
<dbReference type="PANTHER" id="PTHR23308">
    <property type="entry name" value="NUCLEAR INHIBITOR OF PROTEIN PHOSPHATASE-1"/>
    <property type="match status" value="1"/>
</dbReference>
<dbReference type="SUPFAM" id="SSF49879">
    <property type="entry name" value="SMAD/FHA domain"/>
    <property type="match status" value="2"/>
</dbReference>
<feature type="domain" description="FHA" evidence="2">
    <location>
        <begin position="28"/>
        <end position="77"/>
    </location>
</feature>
<dbReference type="Pfam" id="PF00498">
    <property type="entry name" value="FHA"/>
    <property type="match status" value="1"/>
</dbReference>
<dbReference type="Gene3D" id="2.60.200.20">
    <property type="match status" value="1"/>
</dbReference>
<evidence type="ECO:0000313" key="4">
    <source>
        <dbReference type="Proteomes" id="UP000199256"/>
    </source>
</evidence>